<evidence type="ECO:0000313" key="4">
    <source>
        <dbReference type="Proteomes" id="UP000239997"/>
    </source>
</evidence>
<dbReference type="AlphaFoldDB" id="A0A084JTQ0"/>
<dbReference type="EMBL" id="PVNA01000001">
    <property type="protein sequence ID" value="PRX15167.1"/>
    <property type="molecule type" value="Genomic_DNA"/>
</dbReference>
<accession>A0A084JTQ0</accession>
<evidence type="ECO:0000313" key="1">
    <source>
        <dbReference type="EMBL" id="KEZ92334.1"/>
    </source>
</evidence>
<reference evidence="2 4" key="2">
    <citation type="submission" date="2018-03" db="EMBL/GenBank/DDBJ databases">
        <title>Genomic Encyclopedia of Archaeal and Bacterial Type Strains, Phase II (KMG-II): from individual species to whole genera.</title>
        <authorList>
            <person name="Goeker M."/>
        </authorList>
    </citation>
    <scope>NUCLEOTIDE SEQUENCE [LARGE SCALE GENOMIC DNA]</scope>
    <source>
        <strain evidence="2 4">DSM 22727</strain>
    </source>
</reference>
<organism evidence="1 3">
    <name type="scientific">Nonlabens ulvanivorans</name>
    <name type="common">Persicivirga ulvanivorans</name>
    <dbReference type="NCBI Taxonomy" id="906888"/>
    <lineage>
        <taxon>Bacteria</taxon>
        <taxon>Pseudomonadati</taxon>
        <taxon>Bacteroidota</taxon>
        <taxon>Flavobacteriia</taxon>
        <taxon>Flavobacteriales</taxon>
        <taxon>Flavobacteriaceae</taxon>
        <taxon>Nonlabens</taxon>
    </lineage>
</organism>
<dbReference type="Proteomes" id="UP000239997">
    <property type="component" value="Unassembled WGS sequence"/>
</dbReference>
<dbReference type="OrthoDB" id="9772295at2"/>
<dbReference type="InterPro" id="IPR014917">
    <property type="entry name" value="DUF1800"/>
</dbReference>
<dbReference type="Proteomes" id="UP000028531">
    <property type="component" value="Unassembled WGS sequence"/>
</dbReference>
<dbReference type="Pfam" id="PF08811">
    <property type="entry name" value="DUF1800"/>
    <property type="match status" value="1"/>
</dbReference>
<keyword evidence="4" id="KW-1185">Reference proteome</keyword>
<protein>
    <submittedName>
        <fullName evidence="1">Signal peptide protein</fullName>
    </submittedName>
    <submittedName>
        <fullName evidence="2">Uncharacterized protein DUF1800</fullName>
    </submittedName>
</protein>
<gene>
    <name evidence="1" type="ORF">IL45_09285</name>
    <name evidence="2" type="ORF">LY02_00382</name>
</gene>
<reference evidence="1 3" key="1">
    <citation type="submission" date="2014-07" db="EMBL/GenBank/DDBJ databases">
        <title>Draft genome sequence of Nonlabens ulvanivorans, an ulvan degrading bacterium.</title>
        <authorList>
            <person name="Kopel M."/>
            <person name="Helbert W."/>
            <person name="Henrissat B."/>
            <person name="Doniger T."/>
            <person name="Banin E."/>
        </authorList>
    </citation>
    <scope>NUCLEOTIDE SEQUENCE [LARGE SCALE GENOMIC DNA]</scope>
    <source>
        <strain evidence="1 3">PLR</strain>
    </source>
</reference>
<name>A0A084JTQ0_NONUL</name>
<comment type="caution">
    <text evidence="1">The sequence shown here is derived from an EMBL/GenBank/DDBJ whole genome shotgun (WGS) entry which is preliminary data.</text>
</comment>
<evidence type="ECO:0000313" key="3">
    <source>
        <dbReference type="Proteomes" id="UP000028531"/>
    </source>
</evidence>
<dbReference type="RefSeq" id="WP_036583037.1">
    <property type="nucleotide sequence ID" value="NZ_JPJI01000032.1"/>
</dbReference>
<sequence>METFTSCNTATLSPYVPTTTKPWNIQRVRHVVKRLGYGLDVAQENAILSQSPTTFVDTWITDSINYMNTPAPVWGNWAQSDYTDFNSEAFPQMVEWLKQTFDDSLNLKLRAKMTLFWHNHFVTKADDYQAPSWLYQYYDLLQTHALGNFKTLTKEIGKNEAMLVYLNGVLNNKWSPNENYARELFELFTLGANNNYTQTDIVEAARALTGYNSWTQLGAPIVFQSSTFDNTDKIIFGSAPTNFDHDNLIDHLFSVRANEISDFIVKKIYRAFVSPELPSQTIIDQLATTFRTGNWEIVPVLRQLFKSEHFFEDDAIGSSIKDPMDCFLTFIKEANFPYTPQQLEVLVYYSANLGQEYYNPVDVAGWQGDRDWINSSTITGRWQGLEYIMWTTWNLDQELFRNLVISIASSNNDPAVIAQEMVDRFVPKTLHTTADYALATQVFKGDVPQNYYDNMQWNLQWGSVPYQVVLLLQHIFRMPEFQLK</sequence>
<proteinExistence type="predicted"/>
<evidence type="ECO:0000313" key="2">
    <source>
        <dbReference type="EMBL" id="PRX15167.1"/>
    </source>
</evidence>
<dbReference type="EMBL" id="JPJI01000032">
    <property type="protein sequence ID" value="KEZ92334.1"/>
    <property type="molecule type" value="Genomic_DNA"/>
</dbReference>